<evidence type="ECO:0000256" key="2">
    <source>
        <dbReference type="ARBA" id="ARBA00023027"/>
    </source>
</evidence>
<dbReference type="InterPro" id="IPR005888">
    <property type="entry name" value="dTDP_Gluc_deHydtase"/>
</dbReference>
<feature type="domain" description="NAD(P)-binding" evidence="4">
    <location>
        <begin position="5"/>
        <end position="308"/>
    </location>
</feature>
<dbReference type="GO" id="GO:0009225">
    <property type="term" value="P:nucleotide-sugar metabolic process"/>
    <property type="evidence" value="ECO:0007669"/>
    <property type="project" value="InterPro"/>
</dbReference>
<evidence type="ECO:0000313" key="5">
    <source>
        <dbReference type="EMBL" id="QBK93665.1"/>
    </source>
</evidence>
<dbReference type="Gene3D" id="3.40.50.720">
    <property type="entry name" value="NAD(P)-binding Rossmann-like Domain"/>
    <property type="match status" value="1"/>
</dbReference>
<keyword evidence="2" id="KW-0520">NAD</keyword>
<dbReference type="SUPFAM" id="SSF51735">
    <property type="entry name" value="NAD(P)-binding Rossmann-fold domains"/>
    <property type="match status" value="1"/>
</dbReference>
<evidence type="ECO:0000256" key="3">
    <source>
        <dbReference type="ARBA" id="ARBA00023239"/>
    </source>
</evidence>
<accession>A0A481ZDZ8</accession>
<dbReference type="Gene3D" id="3.90.25.10">
    <property type="entry name" value="UDP-galactose 4-epimerase, domain 1"/>
    <property type="match status" value="1"/>
</dbReference>
<reference evidence="5" key="1">
    <citation type="journal article" date="2019" name="MBio">
        <title>Virus Genomes from Deep Sea Sediments Expand the Ocean Megavirome and Support Independent Origins of Viral Gigantism.</title>
        <authorList>
            <person name="Backstrom D."/>
            <person name="Yutin N."/>
            <person name="Jorgensen S.L."/>
            <person name="Dharamshi J."/>
            <person name="Homa F."/>
            <person name="Zaremba-Niedwiedzka K."/>
            <person name="Spang A."/>
            <person name="Wolf Y.I."/>
            <person name="Koonin E.V."/>
            <person name="Ettema T.J."/>
        </authorList>
    </citation>
    <scope>NUCLEOTIDE SEQUENCE</scope>
</reference>
<organism evidence="5">
    <name type="scientific">Pithovirus LCPAC404</name>
    <dbReference type="NCBI Taxonomy" id="2506597"/>
    <lineage>
        <taxon>Viruses</taxon>
        <taxon>Pithoviruses</taxon>
    </lineage>
</organism>
<dbReference type="InterPro" id="IPR016040">
    <property type="entry name" value="NAD(P)-bd_dom"/>
</dbReference>
<gene>
    <name evidence="5" type="ORF">LCPAC404_03690</name>
</gene>
<dbReference type="GO" id="GO:0008460">
    <property type="term" value="F:dTDP-glucose 4,6-dehydratase activity"/>
    <property type="evidence" value="ECO:0007669"/>
    <property type="project" value="InterPro"/>
</dbReference>
<dbReference type="EMBL" id="MK500602">
    <property type="protein sequence ID" value="QBK93665.1"/>
    <property type="molecule type" value="Genomic_DNA"/>
</dbReference>
<keyword evidence="3" id="KW-0456">Lyase</keyword>
<dbReference type="Pfam" id="PF16363">
    <property type="entry name" value="GDP_Man_Dehyd"/>
    <property type="match status" value="1"/>
</dbReference>
<sequence>MKTLLITGGLGFIGSAFTNYMVEKYPEWNFVNLDAEYYCANHDNITVSDKSNYHYVKGSVQNEELVSYVLAMHQIDTVIHFAAQSHVDQSFCTPLQHTRDNTLGTHVLLECCRLYSGIKLFIHCSTDEVFGESSDGEVKTNTSILLPTNPYAASKAAAEMFVTSYIKSFNLPIVVTRGNNVIGPRQYKEKLIPKFIEFLRNNEKCTIHGNGKMLRSFIYIDDVVRAFETVLLKGVIGETYNIGIREEYSVIDVANKLIQMIKGDDVNPDDWITYVQDRNFNDCRYLIDTSELEALGWKCKTKFDDSLKIIVDQYKHINESNGK</sequence>
<proteinExistence type="predicted"/>
<name>A0A481ZDZ8_9VIRU</name>
<protein>
    <submittedName>
        <fullName evidence="5">GDP-mannose 4,6 dehydratase</fullName>
    </submittedName>
</protein>
<evidence type="ECO:0000259" key="4">
    <source>
        <dbReference type="Pfam" id="PF16363"/>
    </source>
</evidence>
<dbReference type="PANTHER" id="PTHR43000">
    <property type="entry name" value="DTDP-D-GLUCOSE 4,6-DEHYDRATASE-RELATED"/>
    <property type="match status" value="1"/>
</dbReference>
<evidence type="ECO:0000256" key="1">
    <source>
        <dbReference type="ARBA" id="ARBA00001911"/>
    </source>
</evidence>
<dbReference type="InterPro" id="IPR036291">
    <property type="entry name" value="NAD(P)-bd_dom_sf"/>
</dbReference>
<dbReference type="CDD" id="cd05246">
    <property type="entry name" value="dTDP_GD_SDR_e"/>
    <property type="match status" value="1"/>
</dbReference>
<comment type="cofactor">
    <cofactor evidence="1">
        <name>NAD(+)</name>
        <dbReference type="ChEBI" id="CHEBI:57540"/>
    </cofactor>
</comment>
<dbReference type="FunFam" id="3.40.50.720:FF:000304">
    <property type="entry name" value="UDP-glucose 4,6-dehydratase"/>
    <property type="match status" value="1"/>
</dbReference>